<evidence type="ECO:0000313" key="1">
    <source>
        <dbReference type="EMBL" id="KAL3746389.1"/>
    </source>
</evidence>
<evidence type="ECO:0000313" key="2">
    <source>
        <dbReference type="Proteomes" id="UP001634007"/>
    </source>
</evidence>
<organism evidence="1 2">
    <name type="scientific">Eucalyptus globulus</name>
    <name type="common">Tasmanian blue gum</name>
    <dbReference type="NCBI Taxonomy" id="34317"/>
    <lineage>
        <taxon>Eukaryota</taxon>
        <taxon>Viridiplantae</taxon>
        <taxon>Streptophyta</taxon>
        <taxon>Embryophyta</taxon>
        <taxon>Tracheophyta</taxon>
        <taxon>Spermatophyta</taxon>
        <taxon>Magnoliopsida</taxon>
        <taxon>eudicotyledons</taxon>
        <taxon>Gunneridae</taxon>
        <taxon>Pentapetalae</taxon>
        <taxon>rosids</taxon>
        <taxon>malvids</taxon>
        <taxon>Myrtales</taxon>
        <taxon>Myrtaceae</taxon>
        <taxon>Myrtoideae</taxon>
        <taxon>Eucalypteae</taxon>
        <taxon>Eucalyptus</taxon>
    </lineage>
</organism>
<proteinExistence type="predicted"/>
<name>A0ABD3L3B2_EUCGL</name>
<sequence length="53" mass="5695">MGFEFILHEPCRSVTTFGSSFAGCSSCQLPPLGYHRTPHHVSAIFAAMILSGP</sequence>
<gene>
    <name evidence="1" type="ORF">ACJRO7_015361</name>
</gene>
<protein>
    <submittedName>
        <fullName evidence="1">Uncharacterized protein</fullName>
    </submittedName>
</protein>
<dbReference type="AlphaFoldDB" id="A0ABD3L3B2"/>
<keyword evidence="2" id="KW-1185">Reference proteome</keyword>
<dbReference type="Proteomes" id="UP001634007">
    <property type="component" value="Unassembled WGS sequence"/>
</dbReference>
<comment type="caution">
    <text evidence="1">The sequence shown here is derived from an EMBL/GenBank/DDBJ whole genome shotgun (WGS) entry which is preliminary data.</text>
</comment>
<accession>A0ABD3L3B2</accession>
<reference evidence="1 2" key="1">
    <citation type="submission" date="2024-11" db="EMBL/GenBank/DDBJ databases">
        <title>Chromosome-level genome assembly of Eucalyptus globulus Labill. provides insights into its genome evolution.</title>
        <authorList>
            <person name="Li X."/>
        </authorList>
    </citation>
    <scope>NUCLEOTIDE SEQUENCE [LARGE SCALE GENOMIC DNA]</scope>
    <source>
        <strain evidence="1">CL2024</strain>
        <tissue evidence="1">Fresh tender leaves</tissue>
    </source>
</reference>
<dbReference type="EMBL" id="JBJKBG010000003">
    <property type="protein sequence ID" value="KAL3746389.1"/>
    <property type="molecule type" value="Genomic_DNA"/>
</dbReference>